<dbReference type="SUPFAM" id="SSF48208">
    <property type="entry name" value="Six-hairpin glycosidases"/>
    <property type="match status" value="1"/>
</dbReference>
<dbReference type="EMBL" id="JACOOK010000001">
    <property type="protein sequence ID" value="MBC5615621.1"/>
    <property type="molecule type" value="Genomic_DNA"/>
</dbReference>
<comment type="caution">
    <text evidence="2">The sequence shown here is derived from an EMBL/GenBank/DDBJ whole genome shotgun (WGS) entry which is preliminary data.</text>
</comment>
<dbReference type="Proteomes" id="UP000636891">
    <property type="component" value="Unassembled WGS sequence"/>
</dbReference>
<gene>
    <name evidence="2" type="ORF">H8S08_01125</name>
</gene>
<evidence type="ECO:0008006" key="4">
    <source>
        <dbReference type="Google" id="ProtNLM"/>
    </source>
</evidence>
<feature type="signal peptide" evidence="1">
    <location>
        <begin position="1"/>
        <end position="22"/>
    </location>
</feature>
<reference evidence="2 3" key="1">
    <citation type="submission" date="2020-08" db="EMBL/GenBank/DDBJ databases">
        <title>Genome public.</title>
        <authorList>
            <person name="Liu C."/>
            <person name="Sun Q."/>
        </authorList>
    </citation>
    <scope>NUCLEOTIDE SEQUENCE [LARGE SCALE GENOMIC DNA]</scope>
    <source>
        <strain evidence="2 3">New-7</strain>
    </source>
</reference>
<feature type="chain" id="PRO_5046033022" description="Alpha-L-rhamnosidase six-hairpin glycosidase domain-containing protein" evidence="1">
    <location>
        <begin position="23"/>
        <end position="885"/>
    </location>
</feature>
<keyword evidence="1" id="KW-0732">Signal</keyword>
<evidence type="ECO:0000256" key="1">
    <source>
        <dbReference type="SAM" id="SignalP"/>
    </source>
</evidence>
<dbReference type="InterPro" id="IPR008928">
    <property type="entry name" value="6-hairpin_glycosidase_sf"/>
</dbReference>
<accession>A0ABR7CIX7</accession>
<sequence>MKKFSLFCSAALLLLLSTTVSAQRPDARTSVSDLYGLKIESGDSLVFCRTIPFLAAPVSKRENTVRVRNGADETIPVGSPARTLYLLGMINDGWDSGLAHWGEHFELRETREDQVQIGTSIGEIEIRYADGSSDRIPMIVGSTIWFFNQWKNPSHNAGRVIREPFASRPEYMQVLRDALQVRETGEYMEAGDSYRAYYLPVTPRELPIESIVVHNNTEKRGEILISGITLQLPRGAKPTERLTAFGKRTVMKGDLQPAFATDDIPDFGPKLEALSDILYTSLDDLPKKVERIDFPQGFKGTGIRFLSDSVEGDMLSNIWVANLTNIDEKFDPATGCFYETGVGSPFYGGYQGIGTWEPIGIYREPYSRTSDHYVRQALRCIDNPQRLTSYVDYCDKWLYFYRADRDPQNGPDNGPIDVSKYPKDAPPHWAFVMNGPAAIPYEINEIPGDEEMEGHSSTIVSRWFAWKQLGKPTGEWLTETRDSVYRKSRWQSTKDATDFICWLLDYTGRDVVYSEGEFTGWAAKFSKISQIPKNMDTETDPRKIRDNYANCDMYEVYASYTSMTALLCSAEMAEAMGDTALAEKYRAYAERIRGGMLRMLAVGPDHDRMWRVARNSVLPSLQDCLVQAWFSLYREGLDPQRMDEDLTPITRHTLRRQLNQRYGDTPVLGMGYGIGWLTHSALVLDQMDNAGRLLVSIARYTYDKNMNYADSTRGIDWRKWMWIIPEGANIMPDGRWYRICDLSNGANQGPAMNALEICAGVDDSRDDRVRLLPRIPDPLNGLEVTGARVMTRSGDRLESATIDYAYRRGQRFTLRCDKPVPALDIRFGPYTGQAEADRIAEAVRAKGGADVRVERSGSFHGQPAYWVWIENITGTQNYEVETPGL</sequence>
<keyword evidence="3" id="KW-1185">Reference proteome</keyword>
<name>A0ABR7CIX7_9BACT</name>
<protein>
    <recommendedName>
        <fullName evidence="4">Alpha-L-rhamnosidase six-hairpin glycosidase domain-containing protein</fullName>
    </recommendedName>
</protein>
<organism evidence="2 3">
    <name type="scientific">Alistipes hominis</name>
    <dbReference type="NCBI Taxonomy" id="2763015"/>
    <lineage>
        <taxon>Bacteria</taxon>
        <taxon>Pseudomonadati</taxon>
        <taxon>Bacteroidota</taxon>
        <taxon>Bacteroidia</taxon>
        <taxon>Bacteroidales</taxon>
        <taxon>Rikenellaceae</taxon>
        <taxon>Alistipes</taxon>
    </lineage>
</organism>
<dbReference type="RefSeq" id="WP_118458322.1">
    <property type="nucleotide sequence ID" value="NZ_JACOOK010000001.1"/>
</dbReference>
<proteinExistence type="predicted"/>
<evidence type="ECO:0000313" key="3">
    <source>
        <dbReference type="Proteomes" id="UP000636891"/>
    </source>
</evidence>
<evidence type="ECO:0000313" key="2">
    <source>
        <dbReference type="EMBL" id="MBC5615621.1"/>
    </source>
</evidence>